<proteinExistence type="predicted"/>
<gene>
    <name evidence="1" type="ORF">LITE_LOCUS11419</name>
</gene>
<sequence length="103" mass="11629">AKRKPAAAPPAPEPTTGVWFRNWIGRVCFEPCKLLKNGDVWDLEGRLGSVVFKLDKTPWQHRQTAMNCLRHEAVAGRSLWSPIHNNLLGIAFQGSYHMKACTF</sequence>
<name>A0AAV0IZA5_9ROSI</name>
<dbReference type="EMBL" id="CAMGYJ010000004">
    <property type="protein sequence ID" value="CAI0401984.1"/>
    <property type="molecule type" value="Genomic_DNA"/>
</dbReference>
<dbReference type="Proteomes" id="UP001154282">
    <property type="component" value="Unassembled WGS sequence"/>
</dbReference>
<protein>
    <submittedName>
        <fullName evidence="1">Uncharacterized protein</fullName>
    </submittedName>
</protein>
<comment type="caution">
    <text evidence="1">The sequence shown here is derived from an EMBL/GenBank/DDBJ whole genome shotgun (WGS) entry which is preliminary data.</text>
</comment>
<evidence type="ECO:0000313" key="2">
    <source>
        <dbReference type="Proteomes" id="UP001154282"/>
    </source>
</evidence>
<dbReference type="AlphaFoldDB" id="A0AAV0IZA5"/>
<feature type="non-terminal residue" evidence="1">
    <location>
        <position position="1"/>
    </location>
</feature>
<reference evidence="1" key="1">
    <citation type="submission" date="2022-08" db="EMBL/GenBank/DDBJ databases">
        <authorList>
            <person name="Gutierrez-Valencia J."/>
        </authorList>
    </citation>
    <scope>NUCLEOTIDE SEQUENCE</scope>
</reference>
<accession>A0AAV0IZA5</accession>
<organism evidence="1 2">
    <name type="scientific">Linum tenue</name>
    <dbReference type="NCBI Taxonomy" id="586396"/>
    <lineage>
        <taxon>Eukaryota</taxon>
        <taxon>Viridiplantae</taxon>
        <taxon>Streptophyta</taxon>
        <taxon>Embryophyta</taxon>
        <taxon>Tracheophyta</taxon>
        <taxon>Spermatophyta</taxon>
        <taxon>Magnoliopsida</taxon>
        <taxon>eudicotyledons</taxon>
        <taxon>Gunneridae</taxon>
        <taxon>Pentapetalae</taxon>
        <taxon>rosids</taxon>
        <taxon>fabids</taxon>
        <taxon>Malpighiales</taxon>
        <taxon>Linaceae</taxon>
        <taxon>Linum</taxon>
    </lineage>
</organism>
<keyword evidence="2" id="KW-1185">Reference proteome</keyword>
<evidence type="ECO:0000313" key="1">
    <source>
        <dbReference type="EMBL" id="CAI0401984.1"/>
    </source>
</evidence>